<dbReference type="OrthoDB" id="10067637at2759"/>
<dbReference type="Pfam" id="PF12762">
    <property type="entry name" value="DDE_Tnp_IS1595"/>
    <property type="match status" value="1"/>
</dbReference>
<dbReference type="Proteomes" id="UP000031668">
    <property type="component" value="Unassembled WGS sequence"/>
</dbReference>
<dbReference type="InterPro" id="IPR024445">
    <property type="entry name" value="Tnp_ISXO2-like"/>
</dbReference>
<reference evidence="2 3" key="1">
    <citation type="journal article" date="2014" name="Genome Biol. Evol.">
        <title>The genome of the myxosporean Thelohanellus kitauei shows adaptations to nutrient acquisition within its fish host.</title>
        <authorList>
            <person name="Yang Y."/>
            <person name="Xiong J."/>
            <person name="Zhou Z."/>
            <person name="Huo F."/>
            <person name="Miao W."/>
            <person name="Ran C."/>
            <person name="Liu Y."/>
            <person name="Zhang J."/>
            <person name="Feng J."/>
            <person name="Wang M."/>
            <person name="Wang M."/>
            <person name="Wang L."/>
            <person name="Yao B."/>
        </authorList>
    </citation>
    <scope>NUCLEOTIDE SEQUENCE [LARGE SCALE GENOMIC DNA]</scope>
    <source>
        <strain evidence="2">Wuqing</strain>
    </source>
</reference>
<dbReference type="PANTHER" id="PTHR47163:SF2">
    <property type="entry name" value="SI:DKEY-17M8.2"/>
    <property type="match status" value="1"/>
</dbReference>
<dbReference type="AlphaFoldDB" id="A0A0C2NGW2"/>
<dbReference type="EMBL" id="JWZT01000923">
    <property type="protein sequence ID" value="KII73232.1"/>
    <property type="molecule type" value="Genomic_DNA"/>
</dbReference>
<dbReference type="SMART" id="SM01126">
    <property type="entry name" value="DDE_Tnp_IS1595"/>
    <property type="match status" value="1"/>
</dbReference>
<protein>
    <recommendedName>
        <fullName evidence="1">ISXO2-like transposase domain-containing protein</fullName>
    </recommendedName>
</protein>
<feature type="domain" description="ISXO2-like transposase" evidence="1">
    <location>
        <begin position="14"/>
        <end position="155"/>
    </location>
</feature>
<dbReference type="PANTHER" id="PTHR47163">
    <property type="entry name" value="DDE_TNP_IS1595 DOMAIN-CONTAINING PROTEIN"/>
    <property type="match status" value="1"/>
</dbReference>
<proteinExistence type="predicted"/>
<organism evidence="2 3">
    <name type="scientific">Thelohanellus kitauei</name>
    <name type="common">Myxosporean</name>
    <dbReference type="NCBI Taxonomy" id="669202"/>
    <lineage>
        <taxon>Eukaryota</taxon>
        <taxon>Metazoa</taxon>
        <taxon>Cnidaria</taxon>
        <taxon>Myxozoa</taxon>
        <taxon>Myxosporea</taxon>
        <taxon>Bivalvulida</taxon>
        <taxon>Platysporina</taxon>
        <taxon>Myxobolidae</taxon>
        <taxon>Thelohanellus</taxon>
    </lineage>
</organism>
<evidence type="ECO:0000313" key="2">
    <source>
        <dbReference type="EMBL" id="KII73232.1"/>
    </source>
</evidence>
<gene>
    <name evidence="2" type="ORF">RF11_09820</name>
</gene>
<name>A0A0C2NGW2_THEKT</name>
<comment type="caution">
    <text evidence="2">The sequence shown here is derived from an EMBL/GenBank/DDBJ whole genome shotgun (WGS) entry which is preliminary data.</text>
</comment>
<accession>A0A0C2NGW2</accession>
<evidence type="ECO:0000259" key="1">
    <source>
        <dbReference type="SMART" id="SM01126"/>
    </source>
</evidence>
<sequence length="175" mass="20749">MELCCHVIEYTSTKIGGPGLTVEIEETKFGKKQYKSKRLVDGVWVLGGICRETGDTFLIPVCERKPETLIPLICDYIYPGSTVISDCWRYYECLTENDFKHMSENHSLNFIYPGTEAHEQNIEADWWEIKRSFTNLPTHHERLYLYLGEYLWRKRCQKLGRDVFDYFLEFFSVNY</sequence>
<dbReference type="InterPro" id="IPR053164">
    <property type="entry name" value="IS1016-like_transposase"/>
</dbReference>
<evidence type="ECO:0000313" key="3">
    <source>
        <dbReference type="Proteomes" id="UP000031668"/>
    </source>
</evidence>
<keyword evidence="3" id="KW-1185">Reference proteome</keyword>